<organism evidence="2 3">
    <name type="scientific">Musa troglodytarum</name>
    <name type="common">fe'i banana</name>
    <dbReference type="NCBI Taxonomy" id="320322"/>
    <lineage>
        <taxon>Eukaryota</taxon>
        <taxon>Viridiplantae</taxon>
        <taxon>Streptophyta</taxon>
        <taxon>Embryophyta</taxon>
        <taxon>Tracheophyta</taxon>
        <taxon>Spermatophyta</taxon>
        <taxon>Magnoliopsida</taxon>
        <taxon>Liliopsida</taxon>
        <taxon>Zingiberales</taxon>
        <taxon>Musaceae</taxon>
        <taxon>Musa</taxon>
    </lineage>
</organism>
<dbReference type="Proteomes" id="UP001055439">
    <property type="component" value="Chromosome 3"/>
</dbReference>
<proteinExistence type="predicted"/>
<protein>
    <submittedName>
        <fullName evidence="2">Uncharacterized protein</fullName>
    </submittedName>
</protein>
<sequence length="167" mass="18123">MQIEEERRLQWPKKTEEGAICGKEATISFNDKQIHGFRVVALYTAFTIIPLQSKQKGRLFPKATSTAAPTPGLPQPRAPRRHRTSEGHAALSLAAPVSVDIFPDPDYLLPVCSVLGSLRSDADAVRDRGGAAANEPSLLGPEDRVLSIPLDAFPLSPVLFLRPHPVA</sequence>
<feature type="region of interest" description="Disordered" evidence="1">
    <location>
        <begin position="60"/>
        <end position="87"/>
    </location>
</feature>
<evidence type="ECO:0000313" key="2">
    <source>
        <dbReference type="EMBL" id="URD93602.1"/>
    </source>
</evidence>
<evidence type="ECO:0000313" key="3">
    <source>
        <dbReference type="Proteomes" id="UP001055439"/>
    </source>
</evidence>
<dbReference type="AlphaFoldDB" id="A0A9E7JTF0"/>
<accession>A0A9E7JTF0</accession>
<gene>
    <name evidence="2" type="ORF">MUK42_34532</name>
</gene>
<dbReference type="EMBL" id="CP097505">
    <property type="protein sequence ID" value="URD93602.1"/>
    <property type="molecule type" value="Genomic_DNA"/>
</dbReference>
<evidence type="ECO:0000256" key="1">
    <source>
        <dbReference type="SAM" id="MobiDB-lite"/>
    </source>
</evidence>
<name>A0A9E7JTF0_9LILI</name>
<keyword evidence="3" id="KW-1185">Reference proteome</keyword>
<reference evidence="2" key="1">
    <citation type="submission" date="2022-05" db="EMBL/GenBank/DDBJ databases">
        <title>The Musa troglodytarum L. genome provides insights into the mechanism of non-climacteric behaviour and enrichment of carotenoids.</title>
        <authorList>
            <person name="Wang J."/>
        </authorList>
    </citation>
    <scope>NUCLEOTIDE SEQUENCE</scope>
    <source>
        <tissue evidence="2">Leaf</tissue>
    </source>
</reference>